<reference evidence="1 2" key="1">
    <citation type="submission" date="2020-08" db="EMBL/GenBank/DDBJ databases">
        <authorList>
            <person name="Mo P."/>
        </authorList>
    </citation>
    <scope>NUCLEOTIDE SEQUENCE [LARGE SCALE GENOMIC DNA]</scope>
    <source>
        <strain evidence="1 2">CGMCC 4.1532</strain>
    </source>
</reference>
<evidence type="ECO:0000313" key="1">
    <source>
        <dbReference type="EMBL" id="QNG53648.1"/>
    </source>
</evidence>
<name>A0A7G7MLI7_9PSEU</name>
<evidence type="ECO:0000313" key="2">
    <source>
        <dbReference type="Proteomes" id="UP000515728"/>
    </source>
</evidence>
<organism evidence="1 2">
    <name type="scientific">Pseudonocardia petroleophila</name>
    <dbReference type="NCBI Taxonomy" id="37331"/>
    <lineage>
        <taxon>Bacteria</taxon>
        <taxon>Bacillati</taxon>
        <taxon>Actinomycetota</taxon>
        <taxon>Actinomycetes</taxon>
        <taxon>Pseudonocardiales</taxon>
        <taxon>Pseudonocardiaceae</taxon>
        <taxon>Pseudonocardia</taxon>
    </lineage>
</organism>
<keyword evidence="2" id="KW-1185">Reference proteome</keyword>
<evidence type="ECO:0008006" key="3">
    <source>
        <dbReference type="Google" id="ProtNLM"/>
    </source>
</evidence>
<proteinExistence type="predicted"/>
<accession>A0A7G7MLI7</accession>
<dbReference type="EMBL" id="CP060131">
    <property type="protein sequence ID" value="QNG53648.1"/>
    <property type="molecule type" value="Genomic_DNA"/>
</dbReference>
<protein>
    <recommendedName>
        <fullName evidence="3">Nucleotidyltransferase domain-containing protein</fullName>
    </recommendedName>
</protein>
<dbReference type="Proteomes" id="UP000515728">
    <property type="component" value="Chromosome"/>
</dbReference>
<gene>
    <name evidence="1" type="ORF">H6H00_06780</name>
</gene>
<dbReference type="AlphaFoldDB" id="A0A7G7MLI7"/>
<dbReference type="KEGG" id="ppel:H6H00_06780"/>
<sequence>MITAGAARGVAREWVRRHAAGARGAFVMGSAAARGADEVLPATSDVDVTVVVDGPRVPPRTGLFRRDGVLLDVGFVTAADLEASARSWVFAPGLAAGHVLADADGRLTALSRAVAARFAEPAEVARRVDDVAAAVRDRLRPPDPARPWPEQVIAWPFPTTLLTHVPLVAALRTPTVRLRYVAARPVTPPDLYRALLADLGCADVRPDAVAHHLDVLDGLLGATAVERPAAIDGGRELVARGDHREAVFWLVATLARAAERDPAADAALRAAAADLVGVRTPADLTRRRTGTLVLLDRLRDAGTPGVREDDPASTGGGGGI</sequence>
<dbReference type="RefSeq" id="WP_185720475.1">
    <property type="nucleotide sequence ID" value="NZ_BAAAWI010000001.1"/>
</dbReference>